<dbReference type="SUPFAM" id="SSF53649">
    <property type="entry name" value="Alkaline phosphatase-like"/>
    <property type="match status" value="1"/>
</dbReference>
<keyword evidence="1" id="KW-0732">Signal</keyword>
<gene>
    <name evidence="2" type="ORF">HF576_15680</name>
</gene>
<accession>A0ABX1KE11</accession>
<feature type="chain" id="PRO_5045185473" evidence="1">
    <location>
        <begin position="33"/>
        <end position="437"/>
    </location>
</feature>
<organism evidence="2 3">
    <name type="scientific">Microbacterium salsuginis</name>
    <dbReference type="NCBI Taxonomy" id="2722803"/>
    <lineage>
        <taxon>Bacteria</taxon>
        <taxon>Bacillati</taxon>
        <taxon>Actinomycetota</taxon>
        <taxon>Actinomycetes</taxon>
        <taxon>Micrococcales</taxon>
        <taxon>Microbacteriaceae</taxon>
        <taxon>Microbacterium</taxon>
    </lineage>
</organism>
<dbReference type="Gene3D" id="3.40.720.10">
    <property type="entry name" value="Alkaline Phosphatase, subunit A"/>
    <property type="match status" value="1"/>
</dbReference>
<dbReference type="InterPro" id="IPR002591">
    <property type="entry name" value="Phosphodiest/P_Trfase"/>
</dbReference>
<dbReference type="Proteomes" id="UP001429745">
    <property type="component" value="Unassembled WGS sequence"/>
</dbReference>
<dbReference type="Pfam" id="PF01663">
    <property type="entry name" value="Phosphodiest"/>
    <property type="match status" value="1"/>
</dbReference>
<dbReference type="PANTHER" id="PTHR10151">
    <property type="entry name" value="ECTONUCLEOTIDE PYROPHOSPHATASE/PHOSPHODIESTERASE"/>
    <property type="match status" value="1"/>
</dbReference>
<feature type="signal peptide" evidence="1">
    <location>
        <begin position="1"/>
        <end position="32"/>
    </location>
</feature>
<keyword evidence="3" id="KW-1185">Reference proteome</keyword>
<evidence type="ECO:0000256" key="1">
    <source>
        <dbReference type="SAM" id="SignalP"/>
    </source>
</evidence>
<evidence type="ECO:0000313" key="3">
    <source>
        <dbReference type="Proteomes" id="UP001429745"/>
    </source>
</evidence>
<proteinExistence type="predicted"/>
<sequence>MRSTARFRHPARLAAALLAVAALSAGALPAAARGDASAEAASAPPPAEHVVFIALDGFDVEYLDRAPMPNLEALAKRGSLSVSTGVMTSITNPSWSSIATGAWPATHGNTAFWFDTATGVARSSQRDLAVPTIAQAIREQGGTVMSAQWFILQNYGVTFGDANGLYTQPGGDCARRADDAIAVINGQPVMSGGVPVQTAGVPDLIAVYCDRLDALGHADGAEAEGMPAALAEVDAQIGRLVQATKDAGIYGRTAFVVTGDHGMGTFTQGMRDELLAAIEAAGYDAEMLSSGQAPQPETDAVVVVGGVGSLHLVGAAAGDAVAAAAIETAVSALPHVAAVYDKSEQQAMHMSAKHGELVIEPEAGWSLGATPADPAGAHGTTRELHVPLVIAGAGVRPHAAPQDPRHIDVAPTIAALLGFEGPAGADGRVLTESIRSR</sequence>
<dbReference type="PANTHER" id="PTHR10151:SF120">
    <property type="entry name" value="BIS(5'-ADENOSYL)-TRIPHOSPHATASE"/>
    <property type="match status" value="1"/>
</dbReference>
<dbReference type="EMBL" id="JABACI010000004">
    <property type="protein sequence ID" value="NLP85288.1"/>
    <property type="molecule type" value="Genomic_DNA"/>
</dbReference>
<dbReference type="InterPro" id="IPR017850">
    <property type="entry name" value="Alkaline_phosphatase_core_sf"/>
</dbReference>
<evidence type="ECO:0000313" key="2">
    <source>
        <dbReference type="EMBL" id="NLP85288.1"/>
    </source>
</evidence>
<comment type="caution">
    <text evidence="2">The sequence shown here is derived from an EMBL/GenBank/DDBJ whole genome shotgun (WGS) entry which is preliminary data.</text>
</comment>
<protein>
    <submittedName>
        <fullName evidence="2">Sulfatase-like hydrolase/transferase</fullName>
    </submittedName>
</protein>
<name>A0ABX1KE11_9MICO</name>
<dbReference type="RefSeq" id="WP_168913706.1">
    <property type="nucleotide sequence ID" value="NZ_JABACI010000004.1"/>
</dbReference>
<reference evidence="2 3" key="1">
    <citation type="submission" date="2020-04" db="EMBL/GenBank/DDBJ databases">
        <title>CFH 90308 Microbacterium sp.</title>
        <authorList>
            <person name="Nie G."/>
            <person name="Ming H."/>
            <person name="Xia T."/>
        </authorList>
    </citation>
    <scope>NUCLEOTIDE SEQUENCE [LARGE SCALE GENOMIC DNA]</scope>
    <source>
        <strain evidence="2 3">CFH 90308</strain>
    </source>
</reference>